<feature type="region of interest" description="Disordered" evidence="1">
    <location>
        <begin position="445"/>
        <end position="505"/>
    </location>
</feature>
<name>A0A0F7SRR5_PHARH</name>
<feature type="region of interest" description="Disordered" evidence="1">
    <location>
        <begin position="1"/>
        <end position="25"/>
    </location>
</feature>
<feature type="compositionally biased region" description="Polar residues" evidence="1">
    <location>
        <begin position="490"/>
        <end position="500"/>
    </location>
</feature>
<organism evidence="2">
    <name type="scientific">Phaffia rhodozyma</name>
    <name type="common">Yeast</name>
    <name type="synonym">Xanthophyllomyces dendrorhous</name>
    <dbReference type="NCBI Taxonomy" id="264483"/>
    <lineage>
        <taxon>Eukaryota</taxon>
        <taxon>Fungi</taxon>
        <taxon>Dikarya</taxon>
        <taxon>Basidiomycota</taxon>
        <taxon>Agaricomycotina</taxon>
        <taxon>Tremellomycetes</taxon>
        <taxon>Cystofilobasidiales</taxon>
        <taxon>Mrakiaceae</taxon>
        <taxon>Phaffia</taxon>
    </lineage>
</organism>
<feature type="compositionally biased region" description="Polar residues" evidence="1">
    <location>
        <begin position="445"/>
        <end position="462"/>
    </location>
</feature>
<evidence type="ECO:0000256" key="1">
    <source>
        <dbReference type="SAM" id="MobiDB-lite"/>
    </source>
</evidence>
<feature type="compositionally biased region" description="Low complexity" evidence="1">
    <location>
        <begin position="229"/>
        <end position="242"/>
    </location>
</feature>
<sequence length="529" mass="58196">MPDLEKLSRSLKAPPEFPQNGRTPSQAKIASLESQLLTLQTTLSESLNEMSKHCEENFNLTERVCELEQALYDMSAAERECNRRKNWLEDELNRLRAHSPLFVPTETTRGLSTMSAGVSRAMHSCKSTKRSDYTLDPAGGSVKTLACAIPSRMQSTPSPSPNITLRTPARISRSRALPNTTANNNSLQCIPSPNTRIPVLSASYESRINPRPASQPLASPLHIGSSHASSQTIISISRSRSTGDVPSPSILKSKTHCSPQPVRTSRSSHVLSSESFGVFDSKRGVIYGNELFTSPIRRSDKKGHDDVWEEGASAWNTLAGSRPDWTGFDSSPEGVVNTDKLLKHMYTPPTMTAEDERSCFLAESNKENYFGRSPLKTPHLLTQRPSVSKAGSKFSTRIPASTSFRSKFTRTAPSFDQLELGFESSDRFDSQRTLVDLDLSSASTRTRVLSPASPTEQPSTRTGLDGSRSSLDRKPPFSSSHLSFHERNPRSIQNAQSTNRSLKKVIPTRYEAGSSRTTRITRTGYATGG</sequence>
<reference evidence="2" key="1">
    <citation type="submission" date="2014-08" db="EMBL/GenBank/DDBJ databases">
        <authorList>
            <person name="Sharma Rahul"/>
            <person name="Thines Marco"/>
        </authorList>
    </citation>
    <scope>NUCLEOTIDE SEQUENCE</scope>
</reference>
<evidence type="ECO:0000313" key="2">
    <source>
        <dbReference type="EMBL" id="CED83384.1"/>
    </source>
</evidence>
<protein>
    <submittedName>
        <fullName evidence="2">Uncharacterized protein</fullName>
    </submittedName>
</protein>
<feature type="region of interest" description="Disordered" evidence="1">
    <location>
        <begin position="510"/>
        <end position="529"/>
    </location>
</feature>
<feature type="compositionally biased region" description="Polar residues" evidence="1">
    <location>
        <begin position="250"/>
        <end position="268"/>
    </location>
</feature>
<feature type="region of interest" description="Disordered" evidence="1">
    <location>
        <begin position="229"/>
        <end position="268"/>
    </location>
</feature>
<dbReference type="AlphaFoldDB" id="A0A0F7SRR5"/>
<dbReference type="EMBL" id="LN483142">
    <property type="protein sequence ID" value="CED83384.1"/>
    <property type="molecule type" value="Genomic_DNA"/>
</dbReference>
<proteinExistence type="predicted"/>
<accession>A0A0F7SRR5</accession>